<dbReference type="InterPro" id="IPR053063">
    <property type="entry name" value="PWWP_domain_containing_PDP"/>
</dbReference>
<dbReference type="SUPFAM" id="SSF54928">
    <property type="entry name" value="RNA-binding domain, RBD"/>
    <property type="match status" value="1"/>
</dbReference>
<evidence type="ECO:0000256" key="1">
    <source>
        <dbReference type="ARBA" id="ARBA00004123"/>
    </source>
</evidence>
<dbReference type="InterPro" id="IPR000313">
    <property type="entry name" value="PWWP_dom"/>
</dbReference>
<evidence type="ECO:0000313" key="7">
    <source>
        <dbReference type="EMBL" id="KAF3331701.1"/>
    </source>
</evidence>
<keyword evidence="7" id="KW-0418">Kinase</keyword>
<dbReference type="CDD" id="cd05162">
    <property type="entry name" value="PWWP"/>
    <property type="match status" value="1"/>
</dbReference>
<evidence type="ECO:0000313" key="8">
    <source>
        <dbReference type="Proteomes" id="UP000623129"/>
    </source>
</evidence>
<feature type="region of interest" description="Disordered" evidence="5">
    <location>
        <begin position="667"/>
        <end position="717"/>
    </location>
</feature>
<feature type="compositionally biased region" description="Polar residues" evidence="5">
    <location>
        <begin position="826"/>
        <end position="837"/>
    </location>
</feature>
<feature type="region of interest" description="Disordered" evidence="5">
    <location>
        <begin position="278"/>
        <end position="588"/>
    </location>
</feature>
<feature type="compositionally biased region" description="Polar residues" evidence="5">
    <location>
        <begin position="335"/>
        <end position="349"/>
    </location>
</feature>
<dbReference type="PRINTS" id="PR00930">
    <property type="entry name" value="HIGHMOBLTYIY"/>
</dbReference>
<dbReference type="PROSITE" id="PS50812">
    <property type="entry name" value="PWWP"/>
    <property type="match status" value="1"/>
</dbReference>
<keyword evidence="2" id="KW-0677">Repeat</keyword>
<keyword evidence="7" id="KW-0808">Transferase</keyword>
<dbReference type="AlphaFoldDB" id="A0A833R8G8"/>
<dbReference type="Proteomes" id="UP000623129">
    <property type="component" value="Unassembled WGS sequence"/>
</dbReference>
<dbReference type="SMART" id="SM00384">
    <property type="entry name" value="AT_hook"/>
    <property type="match status" value="7"/>
</dbReference>
<feature type="compositionally biased region" description="Basic residues" evidence="5">
    <location>
        <begin position="383"/>
        <end position="397"/>
    </location>
</feature>
<evidence type="ECO:0000256" key="4">
    <source>
        <dbReference type="ARBA" id="ARBA00023242"/>
    </source>
</evidence>
<organism evidence="7 8">
    <name type="scientific">Carex littledalei</name>
    <dbReference type="NCBI Taxonomy" id="544730"/>
    <lineage>
        <taxon>Eukaryota</taxon>
        <taxon>Viridiplantae</taxon>
        <taxon>Streptophyta</taxon>
        <taxon>Embryophyta</taxon>
        <taxon>Tracheophyta</taxon>
        <taxon>Spermatophyta</taxon>
        <taxon>Magnoliopsida</taxon>
        <taxon>Liliopsida</taxon>
        <taxon>Poales</taxon>
        <taxon>Cyperaceae</taxon>
        <taxon>Cyperoideae</taxon>
        <taxon>Cariceae</taxon>
        <taxon>Carex</taxon>
        <taxon>Carex subgen. Euthyceras</taxon>
    </lineage>
</organism>
<feature type="compositionally biased region" description="Basic and acidic residues" evidence="5">
    <location>
        <begin position="688"/>
        <end position="697"/>
    </location>
</feature>
<sequence length="865" mass="96425">MSSDNSSYESAPLAPDPEAETLTNGPTTEGETKVPEESSNPIPNPNPNPDPPKRRGRKKKEVPIEAPPNYLFKFQEEEKLVEPEGPEQAETDLFKYKVHDLVWGKVKSHPWWPGQIYDPSLASEAALKIKKEDHFLVAYFGDKTFAWNDASALKPYMTSFRKMEKQSSVETFVRGVDSSLTEISRQIEVALSCKCSDRKSLNGQLVDNAGIIDGTHVPDVDNLVILRSFKVERLMEYVQEVTVIGPENMNRLEFVMARAYLKAFDKFRGFPDAPEFAYGEEFGNDPDKVPETEKSGTSKKRKDKDEQKKDESKQGSEATPKKRGRPNKPEKKKQVFNTDDSDYNPQSYSGEMPKRSRSSKKTMRVKMSGDEYDLSSESENLPKKRGRSRGRGRPKKMKQGETSNNEYDSLFGSDKMPKKRGRPKKQQQQIGISDDEFDSLSESDEAPKKRGRSRKKKPSEISDDDFDPSSESDEVPKKRGRGRPKKEKLVETSEEEAEPVSKARSSSSKMKIPTKSDTSTPGKRGRGRPKKTKGVGISGKEFDPQSETRSPLFKPKSATKSDTGTAKKRGRPRKEAVQGPSVPVEYPPSTEMFTQLCLTAENPVKSSSWTLPMQSFFTKYKDSRVPKSLEEKDLIEETGSATKSGRRVSKPKHIQDSYWTDVILDTGSDKDEVPASTSGKKKKIGPFNEKENNDSKNSEVNVVPTEENTNVFAENSDESEPTGFVLYFNNPDAIPTVEKLNEIFGSYGPLRGAETEIDKKLNRATVIFKKRADAEEAFSSTGKYSKFGPALLSYELDYSPGPPKVVPSDTNVVVKDDALTGGDENLVNNGEASTKDGSNFDVCPVGKEEPAQEAIAFDKPAEPSA</sequence>
<dbReference type="PANTHER" id="PTHR42851">
    <property type="entry name" value="ALDOLASE-RELATED"/>
    <property type="match status" value="1"/>
</dbReference>
<evidence type="ECO:0000259" key="6">
    <source>
        <dbReference type="PROSITE" id="PS50812"/>
    </source>
</evidence>
<dbReference type="PROSITE" id="PS00354">
    <property type="entry name" value="HMGI_Y"/>
    <property type="match status" value="1"/>
</dbReference>
<dbReference type="GO" id="GO:0000785">
    <property type="term" value="C:chromatin"/>
    <property type="evidence" value="ECO:0007669"/>
    <property type="project" value="InterPro"/>
</dbReference>
<comment type="subcellular location">
    <subcellularLocation>
        <location evidence="1">Nucleus</location>
    </subcellularLocation>
</comment>
<dbReference type="GO" id="GO:0003677">
    <property type="term" value="F:DNA binding"/>
    <property type="evidence" value="ECO:0007669"/>
    <property type="project" value="UniProtKB-KW"/>
</dbReference>
<dbReference type="InterPro" id="IPR000637">
    <property type="entry name" value="HMGI/Y_DNA-bd_CS"/>
</dbReference>
<keyword evidence="8" id="KW-1185">Reference proteome</keyword>
<feature type="compositionally biased region" description="Acidic residues" evidence="5">
    <location>
        <begin position="433"/>
        <end position="444"/>
    </location>
</feature>
<evidence type="ECO:0000256" key="3">
    <source>
        <dbReference type="ARBA" id="ARBA00023125"/>
    </source>
</evidence>
<feature type="compositionally biased region" description="Polar residues" evidence="5">
    <location>
        <begin position="503"/>
        <end position="519"/>
    </location>
</feature>
<dbReference type="GO" id="GO:0005634">
    <property type="term" value="C:nucleus"/>
    <property type="evidence" value="ECO:0007669"/>
    <property type="project" value="UniProtKB-SubCell"/>
</dbReference>
<dbReference type="OrthoDB" id="62853at2759"/>
<evidence type="ECO:0000256" key="2">
    <source>
        <dbReference type="ARBA" id="ARBA00022737"/>
    </source>
</evidence>
<dbReference type="PANTHER" id="PTHR42851:SF7">
    <property type="entry name" value="OS07G0694500 PROTEIN"/>
    <property type="match status" value="1"/>
</dbReference>
<feature type="compositionally biased region" description="Low complexity" evidence="5">
    <location>
        <begin position="698"/>
        <end position="711"/>
    </location>
</feature>
<dbReference type="SUPFAM" id="SSF63748">
    <property type="entry name" value="Tudor/PWWP/MBT"/>
    <property type="match status" value="1"/>
</dbReference>
<dbReference type="GO" id="GO:0006355">
    <property type="term" value="P:regulation of DNA-templated transcription"/>
    <property type="evidence" value="ECO:0007669"/>
    <property type="project" value="InterPro"/>
</dbReference>
<keyword evidence="3" id="KW-0238">DNA-binding</keyword>
<feature type="region of interest" description="Disordered" evidence="5">
    <location>
        <begin position="1"/>
        <end position="68"/>
    </location>
</feature>
<dbReference type="InterPro" id="IPR035979">
    <property type="entry name" value="RBD_domain_sf"/>
</dbReference>
<feature type="compositionally biased region" description="Basic residues" evidence="5">
    <location>
        <begin position="355"/>
        <end position="364"/>
    </location>
</feature>
<feature type="compositionally biased region" description="Basic residues" evidence="5">
    <location>
        <begin position="523"/>
        <end position="533"/>
    </location>
</feature>
<comment type="caution">
    <text evidence="7">The sequence shown here is derived from an EMBL/GenBank/DDBJ whole genome shotgun (WGS) entry which is preliminary data.</text>
</comment>
<evidence type="ECO:0000256" key="5">
    <source>
        <dbReference type="SAM" id="MobiDB-lite"/>
    </source>
</evidence>
<accession>A0A833R8G8</accession>
<dbReference type="Pfam" id="PF00855">
    <property type="entry name" value="PWWP"/>
    <property type="match status" value="1"/>
</dbReference>
<name>A0A833R8G8_9POAL</name>
<gene>
    <name evidence="7" type="ORF">FCM35_KLT03107</name>
</gene>
<dbReference type="PRINTS" id="PR00929">
    <property type="entry name" value="ATHOOK"/>
</dbReference>
<feature type="compositionally biased region" description="Acidic residues" evidence="5">
    <location>
        <begin position="461"/>
        <end position="473"/>
    </location>
</feature>
<dbReference type="SMART" id="SM00293">
    <property type="entry name" value="PWWP"/>
    <property type="match status" value="1"/>
</dbReference>
<dbReference type="Gene3D" id="2.30.30.140">
    <property type="match status" value="1"/>
</dbReference>
<dbReference type="InterPro" id="IPR017956">
    <property type="entry name" value="AT_hook_DNA-bd_motif"/>
</dbReference>
<dbReference type="EMBL" id="SWLB01000012">
    <property type="protein sequence ID" value="KAF3331701.1"/>
    <property type="molecule type" value="Genomic_DNA"/>
</dbReference>
<keyword evidence="4" id="KW-0539">Nucleus</keyword>
<feature type="compositionally biased region" description="Basic and acidic residues" evidence="5">
    <location>
        <begin position="285"/>
        <end position="296"/>
    </location>
</feature>
<protein>
    <submittedName>
        <fullName evidence="7">Serine/threonine-protein kinase ATM</fullName>
    </submittedName>
</protein>
<proteinExistence type="predicted"/>
<dbReference type="InterPro" id="IPR000116">
    <property type="entry name" value="HMGA"/>
</dbReference>
<dbReference type="GO" id="GO:0016301">
    <property type="term" value="F:kinase activity"/>
    <property type="evidence" value="ECO:0007669"/>
    <property type="project" value="UniProtKB-KW"/>
</dbReference>
<feature type="compositionally biased region" description="Basic and acidic residues" evidence="5">
    <location>
        <begin position="303"/>
        <end position="314"/>
    </location>
</feature>
<feature type="region of interest" description="Disordered" evidence="5">
    <location>
        <begin position="822"/>
        <end position="841"/>
    </location>
</feature>
<feature type="domain" description="PWWP" evidence="6">
    <location>
        <begin position="98"/>
        <end position="159"/>
    </location>
</feature>
<reference evidence="7" key="1">
    <citation type="submission" date="2020-01" db="EMBL/GenBank/DDBJ databases">
        <title>Genome sequence of Kobresia littledalei, the first chromosome-level genome in the family Cyperaceae.</title>
        <authorList>
            <person name="Qu G."/>
        </authorList>
    </citation>
    <scope>NUCLEOTIDE SEQUENCE</scope>
    <source>
        <strain evidence="7">C.B.Clarke</strain>
        <tissue evidence="7">Leaf</tissue>
    </source>
</reference>